<gene>
    <name evidence="1" type="ORF">FF100_04640</name>
</gene>
<dbReference type="AlphaFoldDB" id="A0A5C4LMS0"/>
<dbReference type="Proteomes" id="UP000305267">
    <property type="component" value="Unassembled WGS sequence"/>
</dbReference>
<name>A0A5C4LMS0_9HYPH</name>
<dbReference type="EMBL" id="VDDA01000002">
    <property type="protein sequence ID" value="TNC14870.1"/>
    <property type="molecule type" value="Genomic_DNA"/>
</dbReference>
<organism evidence="1 2">
    <name type="scientific">Methylobacterium terricola</name>
    <dbReference type="NCBI Taxonomy" id="2583531"/>
    <lineage>
        <taxon>Bacteria</taxon>
        <taxon>Pseudomonadati</taxon>
        <taxon>Pseudomonadota</taxon>
        <taxon>Alphaproteobacteria</taxon>
        <taxon>Hyphomicrobiales</taxon>
        <taxon>Methylobacteriaceae</taxon>
        <taxon>Methylobacterium</taxon>
    </lineage>
</organism>
<evidence type="ECO:0000313" key="2">
    <source>
        <dbReference type="Proteomes" id="UP000305267"/>
    </source>
</evidence>
<accession>A0A5C4LMS0</accession>
<sequence>MIEQGTVFRMKIFFKSGNSVIIDGVTEYGARAGTDGSLNGVRMNQQGAPHQTWLDIYSLDLKSVEAIVRLPVEEPSSLPTREA</sequence>
<protein>
    <submittedName>
        <fullName evidence="1">Uncharacterized protein</fullName>
    </submittedName>
</protein>
<proteinExistence type="predicted"/>
<comment type="caution">
    <text evidence="1">The sequence shown here is derived from an EMBL/GenBank/DDBJ whole genome shotgun (WGS) entry which is preliminary data.</text>
</comment>
<reference evidence="1 2" key="1">
    <citation type="submission" date="2019-06" db="EMBL/GenBank/DDBJ databases">
        <title>Genome of Methylobacterium sp. 17Sr1-39.</title>
        <authorList>
            <person name="Seo T."/>
        </authorList>
    </citation>
    <scope>NUCLEOTIDE SEQUENCE [LARGE SCALE GENOMIC DNA]</scope>
    <source>
        <strain evidence="1 2">17Sr1-39</strain>
    </source>
</reference>
<keyword evidence="2" id="KW-1185">Reference proteome</keyword>
<evidence type="ECO:0000313" key="1">
    <source>
        <dbReference type="EMBL" id="TNC14870.1"/>
    </source>
</evidence>
<dbReference type="RefSeq" id="WP_139034411.1">
    <property type="nucleotide sequence ID" value="NZ_VDDA01000002.1"/>
</dbReference>